<proteinExistence type="predicted"/>
<evidence type="ECO:0000313" key="4">
    <source>
        <dbReference type="Proteomes" id="UP001228690"/>
    </source>
</evidence>
<feature type="region of interest" description="Disordered" evidence="1">
    <location>
        <begin position="211"/>
        <end position="245"/>
    </location>
</feature>
<feature type="chain" id="PRO_5047038017" description="Curli production assembly/transport component CsgG" evidence="2">
    <location>
        <begin position="27"/>
        <end position="245"/>
    </location>
</feature>
<evidence type="ECO:0008006" key="5">
    <source>
        <dbReference type="Google" id="ProtNLM"/>
    </source>
</evidence>
<sequence length="245" mass="26187">MNGASVRQRFSFLCLCLALTVLAVLAGCASGGGAKPGTGITNFPLTAEGQDVSTLIVAFDSTWKVYPEGAEAGSGYEDTVGALRSQLGKGAQLLFFGSTKTDDFQAQTQYIINKRPDVKLDAYIGFLMGSAYGHVEKAKNLGKVETVGGIEGRLLQYIAKGMIYFEFIYRVESFFLRTAISTPIATYESQEEFNGAKNYILEILRSISTKDPAPTEKKAPQTTEADAQSDEAADNGDPAAGTAES</sequence>
<keyword evidence="4" id="KW-1185">Reference proteome</keyword>
<gene>
    <name evidence="3" type="ORF">P0082_06395</name>
</gene>
<dbReference type="PROSITE" id="PS51257">
    <property type="entry name" value="PROKAR_LIPOPROTEIN"/>
    <property type="match status" value="1"/>
</dbReference>
<organism evidence="3 4">
    <name type="scientific">Candidatus Haliotispira prima</name>
    <dbReference type="NCBI Taxonomy" id="3034016"/>
    <lineage>
        <taxon>Bacteria</taxon>
        <taxon>Pseudomonadati</taxon>
        <taxon>Spirochaetota</taxon>
        <taxon>Spirochaetia</taxon>
        <taxon>Spirochaetales</taxon>
        <taxon>Spirochaetaceae</taxon>
        <taxon>Candidatus Haliotispira</taxon>
    </lineage>
</organism>
<evidence type="ECO:0000256" key="2">
    <source>
        <dbReference type="SAM" id="SignalP"/>
    </source>
</evidence>
<name>A0ABY8MEY1_9SPIO</name>
<dbReference type="EMBL" id="CP123443">
    <property type="protein sequence ID" value="WGK68110.1"/>
    <property type="molecule type" value="Genomic_DNA"/>
</dbReference>
<dbReference type="Proteomes" id="UP001228690">
    <property type="component" value="Chromosome"/>
</dbReference>
<dbReference type="RefSeq" id="WP_326926275.1">
    <property type="nucleotide sequence ID" value="NZ_CP123443.1"/>
</dbReference>
<reference evidence="3 4" key="1">
    <citation type="submission" date="2023-04" db="EMBL/GenBank/DDBJ databases">
        <title>Spirochaete genome identified in red abalone sample constitutes a novel genus.</title>
        <authorList>
            <person name="Sharma S.P."/>
            <person name="Purcell C.M."/>
            <person name="Hyde J.R."/>
            <person name="Severin A.J."/>
        </authorList>
    </citation>
    <scope>NUCLEOTIDE SEQUENCE [LARGE SCALE GENOMIC DNA]</scope>
    <source>
        <strain evidence="3 4">SP-2023</strain>
    </source>
</reference>
<accession>A0ABY8MEY1</accession>
<protein>
    <recommendedName>
        <fullName evidence="5">Curli production assembly/transport component CsgG</fullName>
    </recommendedName>
</protein>
<evidence type="ECO:0000313" key="3">
    <source>
        <dbReference type="EMBL" id="WGK68110.1"/>
    </source>
</evidence>
<feature type="signal peptide" evidence="2">
    <location>
        <begin position="1"/>
        <end position="26"/>
    </location>
</feature>
<evidence type="ECO:0000256" key="1">
    <source>
        <dbReference type="SAM" id="MobiDB-lite"/>
    </source>
</evidence>
<keyword evidence="2" id="KW-0732">Signal</keyword>